<feature type="transmembrane region" description="Helical" evidence="9">
    <location>
        <begin position="183"/>
        <end position="202"/>
    </location>
</feature>
<evidence type="ECO:0000259" key="10">
    <source>
        <dbReference type="Pfam" id="PF00361"/>
    </source>
</evidence>
<feature type="transmembrane region" description="Helical" evidence="9">
    <location>
        <begin position="447"/>
        <end position="473"/>
    </location>
</feature>
<feature type="transmembrane region" description="Helical" evidence="9">
    <location>
        <begin position="209"/>
        <end position="227"/>
    </location>
</feature>
<dbReference type="EMBL" id="HF548553">
    <property type="protein sequence ID" value="CCO25708.1"/>
    <property type="molecule type" value="Genomic_DNA"/>
</dbReference>
<reference evidence="11" key="1">
    <citation type="journal article" date="2014" name="Genome Biol. Evol.">
        <title>Ascidian mitogenomics: comparison of evolutionary rates in closely related taxa provides evidence of ongoing speciation events.</title>
        <authorList>
            <person name="Griggio F."/>
            <person name="Voskoboynik A."/>
            <person name="Iannelli F."/>
            <person name="Justy F."/>
            <person name="Tilak M.K."/>
            <person name="Turon X."/>
            <person name="Pesole G."/>
            <person name="Douzery E.J."/>
            <person name="Mastrototaro F."/>
            <person name="Gissi C."/>
        </authorList>
    </citation>
    <scope>NUCLEOTIDE SEQUENCE</scope>
    <source>
        <tissue evidence="11">Colony</tissue>
    </source>
</reference>
<dbReference type="GO" id="GO:0042773">
    <property type="term" value="P:ATP synthesis coupled electron transport"/>
    <property type="evidence" value="ECO:0007669"/>
    <property type="project" value="InterPro"/>
</dbReference>
<evidence type="ECO:0000256" key="2">
    <source>
        <dbReference type="ARBA" id="ARBA00012944"/>
    </source>
</evidence>
<comment type="subcellular location">
    <subcellularLocation>
        <location evidence="1">Membrane</location>
        <topology evidence="1">Multi-pass membrane protein</topology>
    </subcellularLocation>
</comment>
<keyword evidence="4 9" id="KW-0812">Transmembrane</keyword>
<evidence type="ECO:0000256" key="3">
    <source>
        <dbReference type="ARBA" id="ARBA00022660"/>
    </source>
</evidence>
<feature type="transmembrane region" description="Helical" evidence="9">
    <location>
        <begin position="48"/>
        <end position="71"/>
    </location>
</feature>
<accession>A0A024GWR5</accession>
<dbReference type="GO" id="GO:0003954">
    <property type="term" value="F:NADH dehydrogenase activity"/>
    <property type="evidence" value="ECO:0007669"/>
    <property type="project" value="TreeGrafter"/>
</dbReference>
<evidence type="ECO:0000256" key="1">
    <source>
        <dbReference type="ARBA" id="ARBA00004141"/>
    </source>
</evidence>
<dbReference type="Pfam" id="PF00361">
    <property type="entry name" value="Proton_antipo_M"/>
    <property type="match status" value="1"/>
</dbReference>
<dbReference type="PANTHER" id="PTHR42829:SF2">
    <property type="entry name" value="NADH-UBIQUINONE OXIDOREDUCTASE CHAIN 5"/>
    <property type="match status" value="1"/>
</dbReference>
<feature type="domain" description="NADH:quinone oxidoreductase/Mrp antiporter transmembrane" evidence="10">
    <location>
        <begin position="137"/>
        <end position="398"/>
    </location>
</feature>
<evidence type="ECO:0000256" key="7">
    <source>
        <dbReference type="ARBA" id="ARBA00031027"/>
    </source>
</evidence>
<keyword evidence="5 9" id="KW-1133">Transmembrane helix</keyword>
<dbReference type="InterPro" id="IPR003945">
    <property type="entry name" value="NU5C-like"/>
</dbReference>
<feature type="transmembrane region" description="Helical" evidence="9">
    <location>
        <begin position="144"/>
        <end position="163"/>
    </location>
</feature>
<feature type="transmembrane region" description="Helical" evidence="9">
    <location>
        <begin position="120"/>
        <end position="137"/>
    </location>
</feature>
<feature type="transmembrane region" description="Helical" evidence="9">
    <location>
        <begin position="362"/>
        <end position="385"/>
    </location>
</feature>
<protein>
    <recommendedName>
        <fullName evidence="2">NADH:ubiquinone reductase (H(+)-translocating)</fullName>
        <ecNumber evidence="2">7.1.1.2</ecNumber>
    </recommendedName>
    <alternativeName>
        <fullName evidence="7">NADH dehydrogenase subunit 5</fullName>
    </alternativeName>
</protein>
<keyword evidence="3" id="KW-0249">Electron transport</keyword>
<dbReference type="EC" id="7.1.1.2" evidence="2"/>
<dbReference type="PRINTS" id="PR01434">
    <property type="entry name" value="NADHDHGNASE5"/>
</dbReference>
<proteinExistence type="predicted"/>
<dbReference type="AlphaFoldDB" id="A0A024GWR5"/>
<comment type="catalytic activity">
    <reaction evidence="8">
        <text>a ubiquinone + NADH + 5 H(+)(in) = a ubiquinol + NAD(+) + 4 H(+)(out)</text>
        <dbReference type="Rhea" id="RHEA:29091"/>
        <dbReference type="Rhea" id="RHEA-COMP:9565"/>
        <dbReference type="Rhea" id="RHEA-COMP:9566"/>
        <dbReference type="ChEBI" id="CHEBI:15378"/>
        <dbReference type="ChEBI" id="CHEBI:16389"/>
        <dbReference type="ChEBI" id="CHEBI:17976"/>
        <dbReference type="ChEBI" id="CHEBI:57540"/>
        <dbReference type="ChEBI" id="CHEBI:57945"/>
        <dbReference type="EC" id="7.1.1.2"/>
    </reaction>
</comment>
<feature type="transmembrane region" description="Helical" evidence="9">
    <location>
        <begin position="315"/>
        <end position="341"/>
    </location>
</feature>
<dbReference type="GO" id="GO:0016020">
    <property type="term" value="C:membrane"/>
    <property type="evidence" value="ECO:0007669"/>
    <property type="project" value="UniProtKB-SubCell"/>
</dbReference>
<evidence type="ECO:0000313" key="11">
    <source>
        <dbReference type="EMBL" id="CCO25708.1"/>
    </source>
</evidence>
<evidence type="ECO:0000256" key="6">
    <source>
        <dbReference type="ARBA" id="ARBA00023136"/>
    </source>
</evidence>
<feature type="transmembrane region" description="Helical" evidence="9">
    <location>
        <begin position="7"/>
        <end position="28"/>
    </location>
</feature>
<geneLocation type="mitochondrion" evidence="11"/>
<evidence type="ECO:0000256" key="9">
    <source>
        <dbReference type="SAM" id="Phobius"/>
    </source>
</evidence>
<feature type="transmembrane region" description="Helical" evidence="9">
    <location>
        <begin position="83"/>
        <end position="108"/>
    </location>
</feature>
<evidence type="ECO:0000256" key="8">
    <source>
        <dbReference type="ARBA" id="ARBA00049551"/>
    </source>
</evidence>
<keyword evidence="3" id="KW-0679">Respiratory chain</keyword>
<name>A0A024GWR5_BOTLH</name>
<evidence type="ECO:0000256" key="4">
    <source>
        <dbReference type="ARBA" id="ARBA00022692"/>
    </source>
</evidence>
<dbReference type="GO" id="GO:0008137">
    <property type="term" value="F:NADH dehydrogenase (ubiquinone) activity"/>
    <property type="evidence" value="ECO:0007669"/>
    <property type="project" value="UniProtKB-EC"/>
</dbReference>
<feature type="transmembrane region" description="Helical" evidence="9">
    <location>
        <begin position="550"/>
        <end position="572"/>
    </location>
</feature>
<gene>
    <name evidence="11" type="primary">nad5</name>
</gene>
<dbReference type="GO" id="GO:0015990">
    <property type="term" value="P:electron transport coupled proton transport"/>
    <property type="evidence" value="ECO:0007669"/>
    <property type="project" value="TreeGrafter"/>
</dbReference>
<feature type="transmembrane region" description="Helical" evidence="9">
    <location>
        <begin position="239"/>
        <end position="258"/>
    </location>
</feature>
<keyword evidence="11" id="KW-0496">Mitochondrion</keyword>
<feature type="transmembrane region" description="Helical" evidence="9">
    <location>
        <begin position="479"/>
        <end position="499"/>
    </location>
</feature>
<feature type="transmembrane region" description="Helical" evidence="9">
    <location>
        <begin position="397"/>
        <end position="426"/>
    </location>
</feature>
<feature type="transmembrane region" description="Helical" evidence="9">
    <location>
        <begin position="270"/>
        <end position="287"/>
    </location>
</feature>
<sequence length="573" mass="65639">MIYSLYLSMFLVGFIFLFFFLLILQILFWKNGWLKVLGNVFGTYKFVLLGMVVLGELFFVNLGGFGINVFFELNMWFNLGPYFCLDIFSCVFFVCAGFVSWSIMQFGLDYMVDESGVGKFLFYLLIFLLLMFVLVFSGNFLMLFVGWEGVGLLSFLLISWWGGRYEASSGSFQAVYYNRIGDAGLLLFLVLSLILGNGVLIVNNFMASTFFFLFVLGVVSKSSQLAFHPWLPNAMEGPTPVSSLLHSSTMVMAGVFLMMRSLDFFEFKDFIYFVGMFTCILGGFLGMNHGDFKKVVAYSTTSQLGFMMMVLGMGWSWLCLLYMVIHAFFKAMIFMMSGVVIHMSGGIQDFRHMFPSLCSNNLMFFFYFLGGVVMMGFPFLSGFWMKDMILEGLMGGFFGFFCWGCFIVSILLTGVYSMRLYLGVFVGELGVQHKIMLLNSLGSFLPFLRLMVGSVGFGFFIFQFCGPFGHYLLFKGDKYFALVIFIMGVIISFLLKKILKGLNHLVGGYLLFFNPVWHKMFSFVSFWYSRIVGLFDFLFMEFLFYGGVKYIWGVGVSYRFFFFLMLVFLLLIF</sequence>
<keyword evidence="3" id="KW-0813">Transport</keyword>
<dbReference type="PANTHER" id="PTHR42829">
    <property type="entry name" value="NADH-UBIQUINONE OXIDOREDUCTASE CHAIN 5"/>
    <property type="match status" value="1"/>
</dbReference>
<organism evidence="11">
    <name type="scientific">Botrylloides leachii</name>
    <name type="common">Sea squirt</name>
    <dbReference type="NCBI Taxonomy" id="62808"/>
    <lineage>
        <taxon>Eukaryota</taxon>
        <taxon>Metazoa</taxon>
        <taxon>Chordata</taxon>
        <taxon>Tunicata</taxon>
        <taxon>Ascidiacea</taxon>
        <taxon>Stolidobranchia</taxon>
        <taxon>Styelidae</taxon>
        <taxon>Botrylloides</taxon>
    </lineage>
</organism>
<evidence type="ECO:0000256" key="5">
    <source>
        <dbReference type="ARBA" id="ARBA00022989"/>
    </source>
</evidence>
<dbReference type="InterPro" id="IPR001750">
    <property type="entry name" value="ND/Mrp_TM"/>
</dbReference>
<keyword evidence="6 9" id="KW-0472">Membrane</keyword>